<feature type="region of interest" description="Disordered" evidence="8">
    <location>
        <begin position="662"/>
        <end position="683"/>
    </location>
</feature>
<evidence type="ECO:0000256" key="8">
    <source>
        <dbReference type="SAM" id="MobiDB-lite"/>
    </source>
</evidence>
<dbReference type="InterPro" id="IPR008271">
    <property type="entry name" value="Ser/Thr_kinase_AS"/>
</dbReference>
<feature type="compositionally biased region" description="Basic and acidic residues" evidence="8">
    <location>
        <begin position="395"/>
        <end position="404"/>
    </location>
</feature>
<feature type="transmembrane region" description="Helical" evidence="9">
    <location>
        <begin position="600"/>
        <end position="627"/>
    </location>
</feature>
<dbReference type="SMART" id="SM00220">
    <property type="entry name" value="S_TKc"/>
    <property type="match status" value="1"/>
</dbReference>
<dbReference type="Pfam" id="PF00069">
    <property type="entry name" value="Pkinase"/>
    <property type="match status" value="1"/>
</dbReference>
<evidence type="ECO:0000256" key="5">
    <source>
        <dbReference type="ARBA" id="ARBA00022777"/>
    </source>
</evidence>
<keyword evidence="2 11" id="KW-0723">Serine/threonine-protein kinase</keyword>
<evidence type="ECO:0000256" key="4">
    <source>
        <dbReference type="ARBA" id="ARBA00022741"/>
    </source>
</evidence>
<keyword evidence="3" id="KW-0808">Transferase</keyword>
<feature type="compositionally biased region" description="Polar residues" evidence="8">
    <location>
        <begin position="341"/>
        <end position="350"/>
    </location>
</feature>
<feature type="region of interest" description="Disordered" evidence="8">
    <location>
        <begin position="283"/>
        <end position="464"/>
    </location>
</feature>
<feature type="compositionally biased region" description="Pro residues" evidence="8">
    <location>
        <begin position="442"/>
        <end position="452"/>
    </location>
</feature>
<evidence type="ECO:0000256" key="7">
    <source>
        <dbReference type="PROSITE-ProRule" id="PRU10141"/>
    </source>
</evidence>
<keyword evidence="9" id="KW-0472">Membrane</keyword>
<evidence type="ECO:0000256" key="6">
    <source>
        <dbReference type="ARBA" id="ARBA00022840"/>
    </source>
</evidence>
<dbReference type="Gene3D" id="3.30.200.20">
    <property type="entry name" value="Phosphorylase Kinase, domain 1"/>
    <property type="match status" value="1"/>
</dbReference>
<dbReference type="PROSITE" id="PS00107">
    <property type="entry name" value="PROTEIN_KINASE_ATP"/>
    <property type="match status" value="1"/>
</dbReference>
<dbReference type="InterPro" id="IPR011009">
    <property type="entry name" value="Kinase-like_dom_sf"/>
</dbReference>
<feature type="binding site" evidence="7">
    <location>
        <position position="46"/>
    </location>
    <ligand>
        <name>ATP</name>
        <dbReference type="ChEBI" id="CHEBI:30616"/>
    </ligand>
</feature>
<evidence type="ECO:0000256" key="3">
    <source>
        <dbReference type="ARBA" id="ARBA00022679"/>
    </source>
</evidence>
<dbReference type="PROSITE" id="PS00108">
    <property type="entry name" value="PROTEIN_KINASE_ST"/>
    <property type="match status" value="1"/>
</dbReference>
<keyword evidence="9" id="KW-0812">Transmembrane</keyword>
<evidence type="ECO:0000256" key="9">
    <source>
        <dbReference type="SAM" id="Phobius"/>
    </source>
</evidence>
<name>A0ABD4AD23_9BIFI</name>
<keyword evidence="6 7" id="KW-0067">ATP-binding</keyword>
<dbReference type="InterPro" id="IPR017441">
    <property type="entry name" value="Protein_kinase_ATP_BS"/>
</dbReference>
<dbReference type="AlphaFoldDB" id="A0ABD4AD23"/>
<dbReference type="Proteomes" id="UP000033652">
    <property type="component" value="Unassembled WGS sequence"/>
</dbReference>
<feature type="region of interest" description="Disordered" evidence="8">
    <location>
        <begin position="52"/>
        <end position="71"/>
    </location>
</feature>
<proteinExistence type="predicted"/>
<gene>
    <name evidence="11" type="ORF">JF68_13590</name>
</gene>
<organism evidence="11 12">
    <name type="scientific">Bifidobacterium coryneforme</name>
    <dbReference type="NCBI Taxonomy" id="1687"/>
    <lineage>
        <taxon>Bacteria</taxon>
        <taxon>Bacillati</taxon>
        <taxon>Actinomycetota</taxon>
        <taxon>Actinomycetes</taxon>
        <taxon>Bifidobacteriales</taxon>
        <taxon>Bifidobacteriaceae</taxon>
        <taxon>Bifidobacterium</taxon>
    </lineage>
</organism>
<evidence type="ECO:0000256" key="1">
    <source>
        <dbReference type="ARBA" id="ARBA00012513"/>
    </source>
</evidence>
<dbReference type="PANTHER" id="PTHR43289:SF6">
    <property type="entry name" value="SERINE_THREONINE-PROTEIN KINASE NEKL-3"/>
    <property type="match status" value="1"/>
</dbReference>
<dbReference type="PROSITE" id="PS50011">
    <property type="entry name" value="PROTEIN_KINASE_DOM"/>
    <property type="match status" value="1"/>
</dbReference>
<dbReference type="CDD" id="cd14014">
    <property type="entry name" value="STKc_PknB_like"/>
    <property type="match status" value="1"/>
</dbReference>
<feature type="transmembrane region" description="Helical" evidence="9">
    <location>
        <begin position="477"/>
        <end position="495"/>
    </location>
</feature>
<dbReference type="Gene3D" id="1.10.510.10">
    <property type="entry name" value="Transferase(Phosphotransferase) domain 1"/>
    <property type="match status" value="1"/>
</dbReference>
<evidence type="ECO:0000259" key="10">
    <source>
        <dbReference type="PROSITE" id="PS50011"/>
    </source>
</evidence>
<feature type="compositionally biased region" description="Polar residues" evidence="8">
    <location>
        <begin position="662"/>
        <end position="680"/>
    </location>
</feature>
<dbReference type="RefSeq" id="WP_052690029.1">
    <property type="nucleotide sequence ID" value="NZ_KQ033865.1"/>
</dbReference>
<comment type="caution">
    <text evidence="11">The sequence shown here is derived from an EMBL/GenBank/DDBJ whole genome shotgun (WGS) entry which is preliminary data.</text>
</comment>
<accession>A0ABD4AD23</accession>
<dbReference type="SUPFAM" id="SSF56112">
    <property type="entry name" value="Protein kinase-like (PK-like)"/>
    <property type="match status" value="1"/>
</dbReference>
<keyword evidence="4 7" id="KW-0547">Nucleotide-binding</keyword>
<evidence type="ECO:0000256" key="2">
    <source>
        <dbReference type="ARBA" id="ARBA00022527"/>
    </source>
</evidence>
<dbReference type="GO" id="GO:0005524">
    <property type="term" value="F:ATP binding"/>
    <property type="evidence" value="ECO:0007669"/>
    <property type="project" value="UniProtKB-UniRule"/>
</dbReference>
<evidence type="ECO:0000313" key="12">
    <source>
        <dbReference type="Proteomes" id="UP000033652"/>
    </source>
</evidence>
<feature type="transmembrane region" description="Helical" evidence="9">
    <location>
        <begin position="562"/>
        <end position="580"/>
    </location>
</feature>
<evidence type="ECO:0000313" key="11">
    <source>
        <dbReference type="EMBL" id="KJY52905.1"/>
    </source>
</evidence>
<dbReference type="InterPro" id="IPR000719">
    <property type="entry name" value="Prot_kinase_dom"/>
</dbReference>
<feature type="domain" description="Protein kinase" evidence="10">
    <location>
        <begin position="18"/>
        <end position="284"/>
    </location>
</feature>
<dbReference type="EC" id="2.7.11.1" evidence="1"/>
<feature type="compositionally biased region" description="Basic and acidic residues" evidence="8">
    <location>
        <begin position="59"/>
        <end position="71"/>
    </location>
</feature>
<feature type="transmembrane region" description="Helical" evidence="9">
    <location>
        <begin position="688"/>
        <end position="708"/>
    </location>
</feature>
<dbReference type="PANTHER" id="PTHR43289">
    <property type="entry name" value="MITOGEN-ACTIVATED PROTEIN KINASE KINASE KINASE 20-RELATED"/>
    <property type="match status" value="1"/>
</dbReference>
<keyword evidence="9" id="KW-1133">Transmembrane helix</keyword>
<keyword evidence="5 11" id="KW-0418">Kinase</keyword>
<protein>
    <recommendedName>
        <fullName evidence="1">non-specific serine/threonine protein kinase</fullName>
        <ecNumber evidence="1">2.7.11.1</ecNumber>
    </recommendedName>
</protein>
<dbReference type="EMBL" id="JXBX01000010">
    <property type="protein sequence ID" value="KJY52905.1"/>
    <property type="molecule type" value="Genomic_DNA"/>
</dbReference>
<sequence length="722" mass="76743">MSDLEGLNLEPGRLVGGYTLIEPLGGGAMGSVWRARDDGGQDYAMKILRESLTEDDQDRPDSPEARDRASARERLRREALSLKRINHPGVCQIVDMELDDALAFIVTELIEGRNLRDDVAANGPYTGDDLERLTSKMIDAVRAVHRAGIVHRDIKPTNVMISASGPVLVDFGIAMGQGESHVTRTGLVMGTPGFIAPEIIDGAESDQGTDWWSTAAVLAFAATGKPVFGSKPMMAVLEREASGNADLSGLPLDTMKAFRAALSPDRDSRCSPEDLLGAITRDAMDPAAGGSGIAAGDDPAHQPAQDQSTRKEGVRPFGASSSKDDSGWEEPTQVVEPATQVVESVTPSSDPETRTLEAGTLPLAPDAGTSVIPAQGNPRTAWSSADEATATLDALSRDDPEETTRLGGTQMLQTHAFPQGVWDDRQPQSDIEDAQATSYQGPPLPAASPLPPEDTGHWLGDQPQAQEPPALIRQTRYLHAGTAVLVIIGFIPAFMALVAPISALILAWMLMWFLGTAGLSLQGQINRELKRGGQRRGHDRALNAAALPWHLLKALLLSLPRILILALVVLVIGALATWLGGQTTVSGYINLGGHLLRFPLPAGAPLSLVGLTMGLATMVGWLSTVLVGEAGPDAKKAAGWAYMVRLGAGWLPLGAIDQAVNPSTDPQAMQDQSETESATSKPKGHRRAWTMVLVWVLVLAAVLTLVALHPSMDWSPIPILHS</sequence>
<dbReference type="GO" id="GO:0004674">
    <property type="term" value="F:protein serine/threonine kinase activity"/>
    <property type="evidence" value="ECO:0007669"/>
    <property type="project" value="UniProtKB-KW"/>
</dbReference>
<reference evidence="11 12" key="1">
    <citation type="submission" date="2014-12" db="EMBL/GenBank/DDBJ databases">
        <title>Comparative genomics of the lactic acid bacteria isolated from the honey bee gut.</title>
        <authorList>
            <person name="Ellegaard K.M."/>
            <person name="Tamarit D."/>
            <person name="Javelind E."/>
            <person name="Olofsson T."/>
            <person name="Andersson S.G."/>
            <person name="Vasquez A."/>
        </authorList>
    </citation>
    <scope>NUCLEOTIDE SEQUENCE [LARGE SCALE GENOMIC DNA]</scope>
    <source>
        <strain evidence="11 12">Bma6</strain>
    </source>
</reference>